<dbReference type="PANTHER" id="PTHR23245:SF36">
    <property type="entry name" value="TRNA (GUANINE(37)-N1)-METHYLTRANSFERASE"/>
    <property type="match status" value="1"/>
</dbReference>
<evidence type="ECO:0000256" key="3">
    <source>
        <dbReference type="ARBA" id="ARBA00022603"/>
    </source>
</evidence>
<dbReference type="EC" id="2.1.1.228" evidence="11"/>
<evidence type="ECO:0000256" key="11">
    <source>
        <dbReference type="HAMAP-Rule" id="MF_03152"/>
    </source>
</evidence>
<evidence type="ECO:0000313" key="15">
    <source>
        <dbReference type="Proteomes" id="UP000271974"/>
    </source>
</evidence>
<dbReference type="Pfam" id="PF25133">
    <property type="entry name" value="TYW2_N_2"/>
    <property type="match status" value="1"/>
</dbReference>
<evidence type="ECO:0000259" key="13">
    <source>
        <dbReference type="PROSITE" id="PS51684"/>
    </source>
</evidence>
<evidence type="ECO:0000256" key="5">
    <source>
        <dbReference type="ARBA" id="ARBA00022691"/>
    </source>
</evidence>
<dbReference type="HAMAP" id="MF_03152">
    <property type="entry name" value="TRM5"/>
    <property type="match status" value="1"/>
</dbReference>
<dbReference type="SUPFAM" id="SSF53335">
    <property type="entry name" value="S-adenosyl-L-methionine-dependent methyltransferases"/>
    <property type="match status" value="1"/>
</dbReference>
<keyword evidence="6 11" id="KW-0819">tRNA processing</keyword>
<comment type="subunit">
    <text evidence="11">Monomer.</text>
</comment>
<dbReference type="GO" id="GO:0005634">
    <property type="term" value="C:nucleus"/>
    <property type="evidence" value="ECO:0007669"/>
    <property type="project" value="UniProtKB-SubCell"/>
</dbReference>
<organism evidence="14 15">
    <name type="scientific">Elysia chlorotica</name>
    <name type="common">Eastern emerald elysia</name>
    <name type="synonym">Sea slug</name>
    <dbReference type="NCBI Taxonomy" id="188477"/>
    <lineage>
        <taxon>Eukaryota</taxon>
        <taxon>Metazoa</taxon>
        <taxon>Spiralia</taxon>
        <taxon>Lophotrochozoa</taxon>
        <taxon>Mollusca</taxon>
        <taxon>Gastropoda</taxon>
        <taxon>Heterobranchia</taxon>
        <taxon>Euthyneura</taxon>
        <taxon>Panpulmonata</taxon>
        <taxon>Sacoglossa</taxon>
        <taxon>Placobranchoidea</taxon>
        <taxon>Plakobranchidae</taxon>
        <taxon>Elysia</taxon>
    </lineage>
</organism>
<dbReference type="InterPro" id="IPR029063">
    <property type="entry name" value="SAM-dependent_MTases_sf"/>
</dbReference>
<evidence type="ECO:0000256" key="4">
    <source>
        <dbReference type="ARBA" id="ARBA00022679"/>
    </source>
</evidence>
<dbReference type="CDD" id="cd02440">
    <property type="entry name" value="AdoMet_MTases"/>
    <property type="match status" value="1"/>
</dbReference>
<feature type="region of interest" description="Disordered" evidence="12">
    <location>
        <begin position="373"/>
        <end position="407"/>
    </location>
</feature>
<evidence type="ECO:0000256" key="7">
    <source>
        <dbReference type="ARBA" id="ARBA00023128"/>
    </source>
</evidence>
<evidence type="ECO:0000256" key="12">
    <source>
        <dbReference type="SAM" id="MobiDB-lite"/>
    </source>
</evidence>
<feature type="binding site" evidence="11">
    <location>
        <begin position="316"/>
        <end position="317"/>
    </location>
    <ligand>
        <name>S-adenosyl-L-methionine</name>
        <dbReference type="ChEBI" id="CHEBI:59789"/>
    </ligand>
</feature>
<comment type="similarity">
    <text evidence="11">Belongs to the TRM5 / TYW2 family.</text>
</comment>
<protein>
    <recommendedName>
        <fullName evidence="11">tRNA (guanine(37)-N1)-methyltransferase</fullName>
        <ecNumber evidence="11">2.1.1.228</ecNumber>
    </recommendedName>
    <alternativeName>
        <fullName evidence="11">M1G-methyltransferase</fullName>
    </alternativeName>
    <alternativeName>
        <fullName evidence="11">tRNA [GM37] methyltransferase</fullName>
    </alternativeName>
    <alternativeName>
        <fullName evidence="11">tRNA methyltransferase 5 homolog</fullName>
    </alternativeName>
</protein>
<evidence type="ECO:0000313" key="14">
    <source>
        <dbReference type="EMBL" id="RUS70568.1"/>
    </source>
</evidence>
<evidence type="ECO:0000256" key="9">
    <source>
        <dbReference type="ARBA" id="ARBA00045951"/>
    </source>
</evidence>
<name>A0A3S1AX44_ELYCH</name>
<proteinExistence type="inferred from homology"/>
<dbReference type="Pfam" id="PF02475">
    <property type="entry name" value="TRM5-TYW2_MTfase"/>
    <property type="match status" value="1"/>
</dbReference>
<feature type="binding site" evidence="11">
    <location>
        <position position="418"/>
    </location>
    <ligand>
        <name>S-adenosyl-L-methionine</name>
        <dbReference type="ChEBI" id="CHEBI:59789"/>
    </ligand>
</feature>
<evidence type="ECO:0000256" key="6">
    <source>
        <dbReference type="ARBA" id="ARBA00022694"/>
    </source>
</evidence>
<dbReference type="InterPro" id="IPR056744">
    <property type="entry name" value="TRM5/TYW2-like_N"/>
</dbReference>
<keyword evidence="5 11" id="KW-0949">S-adenosyl-L-methionine</keyword>
<dbReference type="EMBL" id="RQTK01001380">
    <property type="protein sequence ID" value="RUS70568.1"/>
    <property type="molecule type" value="Genomic_DNA"/>
</dbReference>
<keyword evidence="15" id="KW-1185">Reference proteome</keyword>
<reference evidence="14 15" key="1">
    <citation type="submission" date="2019-01" db="EMBL/GenBank/DDBJ databases">
        <title>A draft genome assembly of the solar-powered sea slug Elysia chlorotica.</title>
        <authorList>
            <person name="Cai H."/>
            <person name="Li Q."/>
            <person name="Fang X."/>
            <person name="Li J."/>
            <person name="Curtis N.E."/>
            <person name="Altenburger A."/>
            <person name="Shibata T."/>
            <person name="Feng M."/>
            <person name="Maeda T."/>
            <person name="Schwartz J.A."/>
            <person name="Shigenobu S."/>
            <person name="Lundholm N."/>
            <person name="Nishiyama T."/>
            <person name="Yang H."/>
            <person name="Hasebe M."/>
            <person name="Li S."/>
            <person name="Pierce S.K."/>
            <person name="Wang J."/>
        </authorList>
    </citation>
    <scope>NUCLEOTIDE SEQUENCE [LARGE SCALE GENOMIC DNA]</scope>
    <source>
        <strain evidence="14">EC2010</strain>
        <tissue evidence="14">Whole organism of an adult</tissue>
    </source>
</reference>
<comment type="catalytic activity">
    <reaction evidence="10 11">
        <text>guanosine(37) in tRNA + S-adenosyl-L-methionine = N(1)-methylguanosine(37) in tRNA + S-adenosyl-L-homocysteine + H(+)</text>
        <dbReference type="Rhea" id="RHEA:36899"/>
        <dbReference type="Rhea" id="RHEA-COMP:10145"/>
        <dbReference type="Rhea" id="RHEA-COMP:10147"/>
        <dbReference type="ChEBI" id="CHEBI:15378"/>
        <dbReference type="ChEBI" id="CHEBI:57856"/>
        <dbReference type="ChEBI" id="CHEBI:59789"/>
        <dbReference type="ChEBI" id="CHEBI:73542"/>
        <dbReference type="ChEBI" id="CHEBI:74269"/>
        <dbReference type="EC" id="2.1.1.228"/>
    </reaction>
</comment>
<comment type="caution">
    <text evidence="14">The sequence shown here is derived from an EMBL/GenBank/DDBJ whole genome shotgun (WGS) entry which is preliminary data.</text>
</comment>
<dbReference type="Gene3D" id="3.30.300.110">
    <property type="entry name" value="Met-10+ protein-like domains"/>
    <property type="match status" value="1"/>
</dbReference>
<evidence type="ECO:0000256" key="10">
    <source>
        <dbReference type="ARBA" id="ARBA00047783"/>
    </source>
</evidence>
<dbReference type="PANTHER" id="PTHR23245">
    <property type="entry name" value="TRNA METHYLTRANSFERASE"/>
    <property type="match status" value="1"/>
</dbReference>
<comment type="function">
    <text evidence="11">Specifically methylates the N1 position of guanosine-37 in various cytoplasmic and mitochondrial tRNAs. Methylation is not dependent on the nature of the nucleoside 5' of the target nucleoside. This is the first step in the biosynthesis of wybutosine (yW), a modified base adjacent to the anticodon of tRNAs and required for accurate decoding.</text>
</comment>
<dbReference type="STRING" id="188477.A0A3S1AX44"/>
<evidence type="ECO:0000256" key="1">
    <source>
        <dbReference type="ARBA" id="ARBA00009775"/>
    </source>
</evidence>
<keyword evidence="4 11" id="KW-0808">Transferase</keyword>
<dbReference type="GO" id="GO:0052906">
    <property type="term" value="F:tRNA (guanine(37)-N1)-methyltransferase activity"/>
    <property type="evidence" value="ECO:0007669"/>
    <property type="project" value="UniProtKB-UniRule"/>
</dbReference>
<evidence type="ECO:0000256" key="2">
    <source>
        <dbReference type="ARBA" id="ARBA00022490"/>
    </source>
</evidence>
<comment type="function">
    <text evidence="9">Involved in mitochondrial tRNA methylation. Specifically methylates the N1 position of guanosine-37 in various tRNAs. Methylation is not dependent on the nature of the nucleoside 5' of the target nucleoside. This is the first step in the biosynthesis of wybutosine (yW), a modified base adjacent to the anticodon of tRNAs and required for accurate decoding.</text>
</comment>
<dbReference type="GO" id="GO:0005759">
    <property type="term" value="C:mitochondrial matrix"/>
    <property type="evidence" value="ECO:0007669"/>
    <property type="project" value="UniProtKB-SubCell"/>
</dbReference>
<dbReference type="InterPro" id="IPR056743">
    <property type="entry name" value="TRM5-TYW2-like_MTfase"/>
</dbReference>
<feature type="domain" description="SAM-dependent methyltransferase TRM5/TYW2-type" evidence="13">
    <location>
        <begin position="188"/>
        <end position="508"/>
    </location>
</feature>
<comment type="similarity">
    <text evidence="1">Belongs to the class I-like SAM-binding methyltransferase superfamily. TRM5/TYW2 family.</text>
</comment>
<evidence type="ECO:0000256" key="8">
    <source>
        <dbReference type="ARBA" id="ARBA00023242"/>
    </source>
</evidence>
<dbReference type="GO" id="GO:0002939">
    <property type="term" value="P:tRNA N1-guanine methylation"/>
    <property type="evidence" value="ECO:0007669"/>
    <property type="project" value="TreeGrafter"/>
</dbReference>
<keyword evidence="8 11" id="KW-0539">Nucleus</keyword>
<dbReference type="FunFam" id="3.30.300.110:FF:000001">
    <property type="entry name" value="tRNA (guanine(37)-N1)-methyltransferase"/>
    <property type="match status" value="1"/>
</dbReference>
<feature type="binding site" evidence="11">
    <location>
        <begin position="345"/>
        <end position="346"/>
    </location>
    <ligand>
        <name>S-adenosyl-L-methionine</name>
        <dbReference type="ChEBI" id="CHEBI:59789"/>
    </ligand>
</feature>
<dbReference type="InterPro" id="IPR025792">
    <property type="entry name" value="tRNA_Gua_MeTrfase_euk"/>
</dbReference>
<gene>
    <name evidence="14" type="ORF">EGW08_021667</name>
</gene>
<feature type="binding site" evidence="11">
    <location>
        <position position="277"/>
    </location>
    <ligand>
        <name>S-adenosyl-L-methionine</name>
        <dbReference type="ChEBI" id="CHEBI:59789"/>
    </ligand>
</feature>
<dbReference type="Gene3D" id="3.40.50.150">
    <property type="entry name" value="Vaccinia Virus protein VP39"/>
    <property type="match status" value="1"/>
</dbReference>
<dbReference type="GO" id="GO:0070901">
    <property type="term" value="P:mitochondrial tRNA methylation"/>
    <property type="evidence" value="ECO:0007669"/>
    <property type="project" value="TreeGrafter"/>
</dbReference>
<dbReference type="InterPro" id="IPR030382">
    <property type="entry name" value="MeTrfase_TRM5/TYW2"/>
</dbReference>
<sequence length="546" mass="61957">MNFKVIKTLADILKESSHLLYRFDRKSLKIDDRPLSKFRYIYSRMLEEMSESVAKDLTPPLAVRGMTQLQREAFVKSVKVPGFKVPKKEIGNSQKAWKPLVLKLPGLKPVAELSDNDPHKDSHSLILLDPEKLTTGSLSQQQVEMLERLGLNTKKPDKFEVKLGYENWSVADVIRAVLPSEVENVTSFTQVGHIAHLNLKPETLPYKELIGEVILDKIPSVKTVVNKLNMIDNTYRNFSMELLAGEDNFITQTKEHNCVFELDFSKVYWNSRLSTEHQRITELVPKESVVYDVFAGVGPFAIPLAKKKCCIVYANDLNPASHASLVNNVKLNNIKTGHIIDSNLDGKDFILTVIREDLEKRLKQQIDSSVLTQKSDSTDVTDVPNGETNSQSEDSTQKPTQGHKQSTQAVNPSFVIMNLPAMAVEFLCNFRGILKNCSLLENNETALRSVLPHVYCYAFSPKRDMDTELRKRVMEALDCPLPSDFNVRLVRNVAPNKEMMCISFKLWPELVLDVQESAKRNNEDEIVDFDEPIGKRQKLVKESDLL</sequence>
<comment type="subcellular location">
    <subcellularLocation>
        <location evidence="11">Mitochondrion matrix</location>
    </subcellularLocation>
    <subcellularLocation>
        <location evidence="11">Nucleus</location>
    </subcellularLocation>
    <subcellularLocation>
        <location evidence="11">Cytoplasm</location>
    </subcellularLocation>
    <text evidence="11">Predominantly in the mitochondria and in the nucleus.</text>
</comment>
<keyword evidence="7 11" id="KW-0496">Mitochondrion</keyword>
<dbReference type="PROSITE" id="PS51684">
    <property type="entry name" value="SAM_MT_TRM5_TYW2"/>
    <property type="match status" value="1"/>
</dbReference>
<keyword evidence="2 11" id="KW-0963">Cytoplasm</keyword>
<dbReference type="AlphaFoldDB" id="A0A3S1AX44"/>
<dbReference type="Proteomes" id="UP000271974">
    <property type="component" value="Unassembled WGS sequence"/>
</dbReference>
<keyword evidence="3 11" id="KW-0489">Methyltransferase</keyword>
<dbReference type="OrthoDB" id="408788at2759"/>
<accession>A0A3S1AX44</accession>